<dbReference type="AlphaFoldDB" id="A0A5B9R854"/>
<reference evidence="2 3" key="1">
    <citation type="submission" date="2019-08" db="EMBL/GenBank/DDBJ databases">
        <title>Deep-cultivation of Planctomycetes and their phenomic and genomic characterization uncovers novel biology.</title>
        <authorList>
            <person name="Wiegand S."/>
            <person name="Jogler M."/>
            <person name="Boedeker C."/>
            <person name="Pinto D."/>
            <person name="Vollmers J."/>
            <person name="Rivas-Marin E."/>
            <person name="Kohn T."/>
            <person name="Peeters S.H."/>
            <person name="Heuer A."/>
            <person name="Rast P."/>
            <person name="Oberbeckmann S."/>
            <person name="Bunk B."/>
            <person name="Jeske O."/>
            <person name="Meyerdierks A."/>
            <person name="Storesund J.E."/>
            <person name="Kallscheuer N."/>
            <person name="Luecker S."/>
            <person name="Lage O.M."/>
            <person name="Pohl T."/>
            <person name="Merkel B.J."/>
            <person name="Hornburger P."/>
            <person name="Mueller R.-W."/>
            <person name="Bruemmer F."/>
            <person name="Labrenz M."/>
            <person name="Spormann A.M."/>
            <person name="Op den Camp H."/>
            <person name="Overmann J."/>
            <person name="Amann R."/>
            <person name="Jetten M.S.M."/>
            <person name="Mascher T."/>
            <person name="Medema M.H."/>
            <person name="Devos D.P."/>
            <person name="Kaster A.-K."/>
            <person name="Ovreas L."/>
            <person name="Rohde M."/>
            <person name="Galperin M.Y."/>
            <person name="Jogler C."/>
        </authorList>
    </citation>
    <scope>NUCLEOTIDE SEQUENCE [LARGE SCALE GENOMIC DNA]</scope>
    <source>
        <strain evidence="2 3">UC8</strain>
    </source>
</reference>
<organism evidence="2 3">
    <name type="scientific">Roseimaritima ulvae</name>
    <dbReference type="NCBI Taxonomy" id="980254"/>
    <lineage>
        <taxon>Bacteria</taxon>
        <taxon>Pseudomonadati</taxon>
        <taxon>Planctomycetota</taxon>
        <taxon>Planctomycetia</taxon>
        <taxon>Pirellulales</taxon>
        <taxon>Pirellulaceae</taxon>
        <taxon>Roseimaritima</taxon>
    </lineage>
</organism>
<dbReference type="EMBL" id="CP042914">
    <property type="protein sequence ID" value="QEG42951.1"/>
    <property type="molecule type" value="Genomic_DNA"/>
</dbReference>
<evidence type="ECO:0000256" key="1">
    <source>
        <dbReference type="SAM" id="MobiDB-lite"/>
    </source>
</evidence>
<proteinExistence type="predicted"/>
<accession>A0A5B9R854</accession>
<evidence type="ECO:0000313" key="3">
    <source>
        <dbReference type="Proteomes" id="UP000325286"/>
    </source>
</evidence>
<feature type="compositionally biased region" description="Basic residues" evidence="1">
    <location>
        <begin position="199"/>
        <end position="209"/>
    </location>
</feature>
<dbReference type="InterPro" id="IPR010298">
    <property type="entry name" value="YacP-like"/>
</dbReference>
<dbReference type="PANTHER" id="PTHR34547">
    <property type="entry name" value="YACP-LIKE NYN DOMAIN PROTEIN"/>
    <property type="match status" value="1"/>
</dbReference>
<feature type="region of interest" description="Disordered" evidence="1">
    <location>
        <begin position="173"/>
        <end position="242"/>
    </location>
</feature>
<protein>
    <submittedName>
        <fullName evidence="2">YacP-like NYN domain protein</fullName>
    </submittedName>
</protein>
<dbReference type="Proteomes" id="UP000325286">
    <property type="component" value="Chromosome"/>
</dbReference>
<feature type="compositionally biased region" description="Basic and acidic residues" evidence="1">
    <location>
        <begin position="216"/>
        <end position="227"/>
    </location>
</feature>
<evidence type="ECO:0000313" key="2">
    <source>
        <dbReference type="EMBL" id="QEG42951.1"/>
    </source>
</evidence>
<dbReference type="KEGG" id="rul:UC8_49940"/>
<sequence length="242" mass="26890">MLLLIDGYNLLHQSDLLGRSRAGEWLRQARQRLLRQLAKHLGPDLGAATCIVFDAEDPPPGRPSQLHFQSIDVRFAVDYPEADDLLEELIAQHPAPTRLTVVSSDHRVQRAILRRRGHCFDADHWYHRLVSQGPVLGIPWPAGSAIDPAAEVEKEKPQDLSAAEAARWLATFGIAPPTPQEPQPQPPQEPANAPEPAKRKPKPKPKATSKRPQPPPDKRDPNRKLDAPADNPFPEGYGEDLL</sequence>
<keyword evidence="3" id="KW-1185">Reference proteome</keyword>
<dbReference type="RefSeq" id="WP_068142683.1">
    <property type="nucleotide sequence ID" value="NZ_CP042914.1"/>
</dbReference>
<name>A0A5B9R854_9BACT</name>
<dbReference type="OrthoDB" id="286832at2"/>
<dbReference type="Pfam" id="PF05991">
    <property type="entry name" value="NYN_YacP"/>
    <property type="match status" value="1"/>
</dbReference>
<gene>
    <name evidence="2" type="ORF">UC8_49940</name>
</gene>
<feature type="compositionally biased region" description="Pro residues" evidence="1">
    <location>
        <begin position="176"/>
        <end position="189"/>
    </location>
</feature>
<dbReference type="PANTHER" id="PTHR34547:SF1">
    <property type="entry name" value="YACP-LIKE NYN DOMAIN PROTEIN"/>
    <property type="match status" value="1"/>
</dbReference>